<dbReference type="RefSeq" id="WP_184014713.1">
    <property type="nucleotide sequence ID" value="NZ_JACHFD010000001.1"/>
</dbReference>
<evidence type="ECO:0000259" key="3">
    <source>
        <dbReference type="SMART" id="SM01185"/>
    </source>
</evidence>
<organism evidence="4 5">
    <name type="scientific">Haloferula luteola</name>
    <dbReference type="NCBI Taxonomy" id="595692"/>
    <lineage>
        <taxon>Bacteria</taxon>
        <taxon>Pseudomonadati</taxon>
        <taxon>Verrucomicrobiota</taxon>
        <taxon>Verrucomicrobiia</taxon>
        <taxon>Verrucomicrobiales</taxon>
        <taxon>Verrucomicrobiaceae</taxon>
        <taxon>Haloferula</taxon>
    </lineage>
</organism>
<comment type="caution">
    <text evidence="4">The sequence shown here is derived from an EMBL/GenBank/DDBJ whole genome shotgun (WGS) entry which is preliminary data.</text>
</comment>
<dbReference type="PIRSF" id="PIRSF005901">
    <property type="entry name" value="EF-P"/>
    <property type="match status" value="1"/>
</dbReference>
<protein>
    <submittedName>
        <fullName evidence="4">Elongation factor P</fullName>
    </submittedName>
</protein>
<dbReference type="Gene3D" id="2.30.30.30">
    <property type="match status" value="1"/>
</dbReference>
<reference evidence="4 5" key="1">
    <citation type="submission" date="2020-08" db="EMBL/GenBank/DDBJ databases">
        <title>Genomic Encyclopedia of Type Strains, Phase IV (KMG-IV): sequencing the most valuable type-strain genomes for metagenomic binning, comparative biology and taxonomic classification.</title>
        <authorList>
            <person name="Goeker M."/>
        </authorList>
    </citation>
    <scope>NUCLEOTIDE SEQUENCE [LARGE SCALE GENOMIC DNA]</scope>
    <source>
        <strain evidence="4 5">YC6886</strain>
    </source>
</reference>
<dbReference type="PANTHER" id="PTHR30053:SF14">
    <property type="entry name" value="TRANSLATION ELONGATION FACTOR KOW-LIKE DOMAIN-CONTAINING PROTEIN"/>
    <property type="match status" value="1"/>
</dbReference>
<dbReference type="SUPFAM" id="SSF50104">
    <property type="entry name" value="Translation proteins SH3-like domain"/>
    <property type="match status" value="1"/>
</dbReference>
<name>A0A840UVN8_9BACT</name>
<dbReference type="PANTHER" id="PTHR30053">
    <property type="entry name" value="ELONGATION FACTOR P"/>
    <property type="match status" value="1"/>
</dbReference>
<evidence type="ECO:0000256" key="1">
    <source>
        <dbReference type="ARBA" id="ARBA00009479"/>
    </source>
</evidence>
<dbReference type="Pfam" id="PF01132">
    <property type="entry name" value="EFP"/>
    <property type="match status" value="1"/>
</dbReference>
<dbReference type="InterPro" id="IPR008991">
    <property type="entry name" value="Translation_prot_SH3-like_sf"/>
</dbReference>
<gene>
    <name evidence="4" type="ORF">HNR46_000073</name>
</gene>
<dbReference type="GO" id="GO:0005829">
    <property type="term" value="C:cytosol"/>
    <property type="evidence" value="ECO:0007669"/>
    <property type="project" value="UniProtKB-ARBA"/>
</dbReference>
<dbReference type="EMBL" id="JACHFD010000001">
    <property type="protein sequence ID" value="MBB5349852.1"/>
    <property type="molecule type" value="Genomic_DNA"/>
</dbReference>
<dbReference type="Gene3D" id="2.40.50.140">
    <property type="entry name" value="Nucleic acid-binding proteins"/>
    <property type="match status" value="2"/>
</dbReference>
<dbReference type="InterPro" id="IPR020599">
    <property type="entry name" value="Transl_elong_fac_P/YeiP"/>
</dbReference>
<dbReference type="InterPro" id="IPR001059">
    <property type="entry name" value="Transl_elong_P/YeiP_cen"/>
</dbReference>
<evidence type="ECO:0000259" key="2">
    <source>
        <dbReference type="SMART" id="SM00841"/>
    </source>
</evidence>
<dbReference type="GO" id="GO:0043043">
    <property type="term" value="P:peptide biosynthetic process"/>
    <property type="evidence" value="ECO:0007669"/>
    <property type="project" value="InterPro"/>
</dbReference>
<keyword evidence="4" id="KW-0648">Protein biosynthesis</keyword>
<dbReference type="InterPro" id="IPR015365">
    <property type="entry name" value="Elong-fact-P_C"/>
</dbReference>
<keyword evidence="5" id="KW-1185">Reference proteome</keyword>
<evidence type="ECO:0000313" key="4">
    <source>
        <dbReference type="EMBL" id="MBB5349852.1"/>
    </source>
</evidence>
<dbReference type="AlphaFoldDB" id="A0A840UVN8"/>
<keyword evidence="4" id="KW-0251">Elongation factor</keyword>
<evidence type="ECO:0000313" key="5">
    <source>
        <dbReference type="Proteomes" id="UP000557717"/>
    </source>
</evidence>
<proteinExistence type="inferred from homology"/>
<dbReference type="SMART" id="SM00841">
    <property type="entry name" value="Elong-fact-P_C"/>
    <property type="match status" value="1"/>
</dbReference>
<dbReference type="Pfam" id="PF09285">
    <property type="entry name" value="Elong-fact-P_C"/>
    <property type="match status" value="1"/>
</dbReference>
<dbReference type="InterPro" id="IPR014722">
    <property type="entry name" value="Rib_uL2_dom2"/>
</dbReference>
<accession>A0A840UVN8</accession>
<dbReference type="SMART" id="SM01185">
    <property type="entry name" value="EFP"/>
    <property type="match status" value="1"/>
</dbReference>
<feature type="domain" description="Elongation factor P C-terminal" evidence="2">
    <location>
        <begin position="131"/>
        <end position="186"/>
    </location>
</feature>
<dbReference type="InterPro" id="IPR012340">
    <property type="entry name" value="NA-bd_OB-fold"/>
</dbReference>
<dbReference type="InterPro" id="IPR013185">
    <property type="entry name" value="Transl_elong_KOW-like"/>
</dbReference>
<dbReference type="GO" id="GO:0003746">
    <property type="term" value="F:translation elongation factor activity"/>
    <property type="evidence" value="ECO:0007669"/>
    <property type="project" value="UniProtKB-KW"/>
</dbReference>
<dbReference type="FunFam" id="2.40.50.140:FF:000004">
    <property type="entry name" value="Elongation factor P"/>
    <property type="match status" value="1"/>
</dbReference>
<sequence>MASTPVINLRRGHAVRHNGDVCVVISHELKTPPRMASYVQMSIRSVATKKVSNLRLTSNDSMEGVMLERIPHEYSYKDSAGHHFLHNETYDDVVVPEEIIEIVRDYLIEAQIYTLLFADGVVADIELPPSMVMTVAEAPEGIKGDSANNANKTVVMETGLVVQAPLFINPGEKLLIKTEDGSYISRA</sequence>
<dbReference type="SUPFAM" id="SSF50249">
    <property type="entry name" value="Nucleic acid-binding proteins"/>
    <property type="match status" value="2"/>
</dbReference>
<feature type="domain" description="Translation elongation factor P/YeiP central" evidence="3">
    <location>
        <begin position="69"/>
        <end position="123"/>
    </location>
</feature>
<dbReference type="CDD" id="cd05794">
    <property type="entry name" value="S1_EF-P_repeat_2"/>
    <property type="match status" value="1"/>
</dbReference>
<comment type="similarity">
    <text evidence="1">Belongs to the elongation factor P family.</text>
</comment>
<dbReference type="Proteomes" id="UP000557717">
    <property type="component" value="Unassembled WGS sequence"/>
</dbReference>
<dbReference type="Pfam" id="PF08207">
    <property type="entry name" value="EFP_N"/>
    <property type="match status" value="1"/>
</dbReference>